<keyword evidence="1" id="KW-0812">Transmembrane</keyword>
<name>A0A1Y2JXJ6_BRAJP</name>
<keyword evidence="1" id="KW-1133">Transmembrane helix</keyword>
<protein>
    <submittedName>
        <fullName evidence="2">Uncharacterized protein</fullName>
    </submittedName>
</protein>
<accession>A0A1Y2JXJ6</accession>
<proteinExistence type="predicted"/>
<dbReference type="PROSITE" id="PS51257">
    <property type="entry name" value="PROKAR_LIPOPROTEIN"/>
    <property type="match status" value="1"/>
</dbReference>
<dbReference type="Proteomes" id="UP000193335">
    <property type="component" value="Unassembled WGS sequence"/>
</dbReference>
<organism evidence="2 3">
    <name type="scientific">Bradyrhizobium japonicum</name>
    <dbReference type="NCBI Taxonomy" id="375"/>
    <lineage>
        <taxon>Bacteria</taxon>
        <taxon>Pseudomonadati</taxon>
        <taxon>Pseudomonadota</taxon>
        <taxon>Alphaproteobacteria</taxon>
        <taxon>Hyphomicrobiales</taxon>
        <taxon>Nitrobacteraceae</taxon>
        <taxon>Bradyrhizobium</taxon>
    </lineage>
</organism>
<comment type="caution">
    <text evidence="2">The sequence shown here is derived from an EMBL/GenBank/DDBJ whole genome shotgun (WGS) entry which is preliminary data.</text>
</comment>
<keyword evidence="1" id="KW-0472">Membrane</keyword>
<evidence type="ECO:0000313" key="2">
    <source>
        <dbReference type="EMBL" id="OSJ36860.1"/>
    </source>
</evidence>
<evidence type="ECO:0000256" key="1">
    <source>
        <dbReference type="SAM" id="Phobius"/>
    </source>
</evidence>
<evidence type="ECO:0000313" key="3">
    <source>
        <dbReference type="Proteomes" id="UP000193335"/>
    </source>
</evidence>
<reference evidence="2 3" key="1">
    <citation type="submission" date="2017-03" db="EMBL/GenBank/DDBJ databases">
        <title>Whole genome sequences of fourteen strains of Bradyrhizobium canariense and one strain of Bradyrhizobium japonicum isolated from Lupinus (Papilionoideae: Genisteae) species in Algeria.</title>
        <authorList>
            <person name="Crovadore J."/>
            <person name="Chekireb D."/>
            <person name="Brachmann A."/>
            <person name="Chablais R."/>
            <person name="Cochard B."/>
            <person name="Lefort F."/>
        </authorList>
    </citation>
    <scope>NUCLEOTIDE SEQUENCE [LARGE SCALE GENOMIC DNA]</scope>
    <source>
        <strain evidence="2 3">UBMA197</strain>
    </source>
</reference>
<dbReference type="EMBL" id="NAFL01000167">
    <property type="protein sequence ID" value="OSJ36860.1"/>
    <property type="molecule type" value="Genomic_DNA"/>
</dbReference>
<dbReference type="AlphaFoldDB" id="A0A1Y2JXJ6"/>
<feature type="transmembrane region" description="Helical" evidence="1">
    <location>
        <begin position="54"/>
        <end position="76"/>
    </location>
</feature>
<gene>
    <name evidence="2" type="ORF">BSZ19_02170</name>
</gene>
<sequence length="77" mass="8081">MASVVRVLTGACVAQGCKGGWRVSPRGCMLPHVISAREGLIMRHPRQLLQSEKAYTAGMIGLGLLPVAMAIAAILVP</sequence>